<evidence type="ECO:0008006" key="3">
    <source>
        <dbReference type="Google" id="ProtNLM"/>
    </source>
</evidence>
<protein>
    <recommendedName>
        <fullName evidence="3">Lactate/malate dehydrogenase C-terminal domain-containing protein</fullName>
    </recommendedName>
</protein>
<name>A0ABW2J6X6_9BURK</name>
<accession>A0ABW2J6X6</accession>
<organism evidence="1 2">
    <name type="scientific">Herminiimonas aquatilis</name>
    <dbReference type="NCBI Taxonomy" id="345342"/>
    <lineage>
        <taxon>Bacteria</taxon>
        <taxon>Pseudomonadati</taxon>
        <taxon>Pseudomonadota</taxon>
        <taxon>Betaproteobacteria</taxon>
        <taxon>Burkholderiales</taxon>
        <taxon>Oxalobacteraceae</taxon>
        <taxon>Herminiimonas</taxon>
    </lineage>
</organism>
<feature type="non-terminal residue" evidence="1">
    <location>
        <position position="1"/>
    </location>
</feature>
<evidence type="ECO:0000313" key="1">
    <source>
        <dbReference type="EMBL" id="MFC7298665.1"/>
    </source>
</evidence>
<evidence type="ECO:0000313" key="2">
    <source>
        <dbReference type="Proteomes" id="UP001596379"/>
    </source>
</evidence>
<dbReference type="EMBL" id="JBHTCC010000002">
    <property type="protein sequence ID" value="MFC7298665.1"/>
    <property type="molecule type" value="Genomic_DNA"/>
</dbReference>
<keyword evidence="2" id="KW-1185">Reference proteome</keyword>
<dbReference type="Proteomes" id="UP001596379">
    <property type="component" value="Unassembled WGS sequence"/>
</dbReference>
<comment type="caution">
    <text evidence="1">The sequence shown here is derived from an EMBL/GenBank/DDBJ whole genome shotgun (WGS) entry which is preliminary data.</text>
</comment>
<sequence>RSVTCLTASILNSSVYRFALITPPLTYKFIGSDVSSKAGAIHTLELYPLTKTPRLQLAADKATSSIIDDLK</sequence>
<gene>
    <name evidence="1" type="ORF">ACFQO0_09475</name>
</gene>
<reference evidence="2" key="1">
    <citation type="journal article" date="2019" name="Int. J. Syst. Evol. Microbiol.">
        <title>The Global Catalogue of Microorganisms (GCM) 10K type strain sequencing project: providing services to taxonomists for standard genome sequencing and annotation.</title>
        <authorList>
            <consortium name="The Broad Institute Genomics Platform"/>
            <consortium name="The Broad Institute Genome Sequencing Center for Infectious Disease"/>
            <person name="Wu L."/>
            <person name="Ma J."/>
        </authorList>
    </citation>
    <scope>NUCLEOTIDE SEQUENCE [LARGE SCALE GENOMIC DNA]</scope>
    <source>
        <strain evidence="2">CCUG 36956</strain>
    </source>
</reference>
<proteinExistence type="predicted"/>
<dbReference type="RefSeq" id="WP_382234121.1">
    <property type="nucleotide sequence ID" value="NZ_JBHTCC010000002.1"/>
</dbReference>